<dbReference type="InterPro" id="IPR021848">
    <property type="entry name" value="HODM_asu-like"/>
</dbReference>
<dbReference type="EMBL" id="CP003119">
    <property type="protein sequence ID" value="AFA71120.1"/>
    <property type="molecule type" value="Genomic_DNA"/>
</dbReference>
<dbReference type="STRING" id="1112204.GPOL_c00440"/>
<dbReference type="KEGG" id="gpo:GPOL_c00440"/>
<dbReference type="Proteomes" id="UP000009154">
    <property type="component" value="Chromosome"/>
</dbReference>
<feature type="compositionally biased region" description="Low complexity" evidence="1">
    <location>
        <begin position="1"/>
        <end position="13"/>
    </location>
</feature>
<name>H6N381_GORPV</name>
<dbReference type="eggNOG" id="ENOG502Z7ZS">
    <property type="taxonomic scope" value="Bacteria"/>
</dbReference>
<accession>H6N381</accession>
<dbReference type="AlphaFoldDB" id="H6N381"/>
<evidence type="ECO:0000256" key="1">
    <source>
        <dbReference type="SAM" id="MobiDB-lite"/>
    </source>
</evidence>
<sequence>MTLTPPLTASTSTPPSPDSPTPDLSSLDSLTPAAREYLSQPVDHCANIPWPFPDDASEFSYTVNVEPARVPRRTRGGEWGRHLVDLGGAEYLDYMRERRRILDEDPSRVRIMPGMDVACWDLLLYYLRDLALAYPTVMHLTEGADRRFHWRNELLGTDAEFVLGDLESLPCHPLEFLAREVPDDLLLVVERDGRLYFDAGIVTFAAAWSVAFDVGMDMYEIHAPVPGLIRDGIVARAEQFLRRLPADAVYRRVNWTLSASDSHKLDVSLEQLPEWGRDIPTMIADGDYGRARLRIELEHFVRLPTSGAVTFNIRTFMASLDEVRRIPAWAEQLATVIETLDERIAAYKGFLDYRDNVVAYLRGH</sequence>
<gene>
    <name evidence="2" type="ordered locus">GPOL_c00440</name>
</gene>
<evidence type="ECO:0008006" key="4">
    <source>
        <dbReference type="Google" id="ProtNLM"/>
    </source>
</evidence>
<proteinExistence type="predicted"/>
<reference evidence="2 3" key="1">
    <citation type="journal article" date="2012" name="Appl. Environ. Microbiol.">
        <title>Involvement of two latex-clearing proteins during rubber degradation and insights into the subsequent degradation pathway revealed by the genome sequence of Gordonia polyisoprenivorans strain VH2.</title>
        <authorList>
            <person name="Hiessl S."/>
            <person name="Schuldes J."/>
            <person name="Thurmer A."/>
            <person name="Halbsguth T."/>
            <person name="Broker D."/>
            <person name="Angelov A."/>
            <person name="Liebl W."/>
            <person name="Daniel R."/>
            <person name="Steinbuchel A."/>
        </authorList>
    </citation>
    <scope>NUCLEOTIDE SEQUENCE [LARGE SCALE GENOMIC DNA]</scope>
    <source>
        <strain evidence="3">DSM 44266 / VH2</strain>
    </source>
</reference>
<evidence type="ECO:0000313" key="3">
    <source>
        <dbReference type="Proteomes" id="UP000009154"/>
    </source>
</evidence>
<organism evidence="2 3">
    <name type="scientific">Gordonia polyisoprenivorans (strain DSM 44266 / VH2)</name>
    <dbReference type="NCBI Taxonomy" id="1112204"/>
    <lineage>
        <taxon>Bacteria</taxon>
        <taxon>Bacillati</taxon>
        <taxon>Actinomycetota</taxon>
        <taxon>Actinomycetes</taxon>
        <taxon>Mycobacteriales</taxon>
        <taxon>Gordoniaceae</taxon>
        <taxon>Gordonia</taxon>
    </lineage>
</organism>
<evidence type="ECO:0000313" key="2">
    <source>
        <dbReference type="EMBL" id="AFA71120.1"/>
    </source>
</evidence>
<keyword evidence="3" id="KW-1185">Reference proteome</keyword>
<feature type="region of interest" description="Disordered" evidence="1">
    <location>
        <begin position="1"/>
        <end position="26"/>
    </location>
</feature>
<dbReference type="HOGENOM" id="CLU_025462_1_0_11"/>
<dbReference type="Pfam" id="PF11927">
    <property type="entry name" value="HODM_asu-like"/>
    <property type="match status" value="1"/>
</dbReference>
<protein>
    <recommendedName>
        <fullName evidence="4">DUF3445 domain-containing protein</fullName>
    </recommendedName>
</protein>